<organism evidence="1 2">
    <name type="scientific">Tenacibaculum vairaonense</name>
    <dbReference type="NCBI Taxonomy" id="3137860"/>
    <lineage>
        <taxon>Bacteria</taxon>
        <taxon>Pseudomonadati</taxon>
        <taxon>Bacteroidota</taxon>
        <taxon>Flavobacteriia</taxon>
        <taxon>Flavobacteriales</taxon>
        <taxon>Flavobacteriaceae</taxon>
        <taxon>Tenacibaculum</taxon>
    </lineage>
</organism>
<evidence type="ECO:0000313" key="1">
    <source>
        <dbReference type="EMBL" id="CAL2107367.1"/>
    </source>
</evidence>
<dbReference type="EMBL" id="CAXJRC010000033">
    <property type="protein sequence ID" value="CAL2107367.1"/>
    <property type="molecule type" value="Genomic_DNA"/>
</dbReference>
<name>A0ABM9PNQ4_9FLAO</name>
<reference evidence="1 2" key="1">
    <citation type="submission" date="2024-05" db="EMBL/GenBank/DDBJ databases">
        <authorList>
            <person name="Duchaud E."/>
        </authorList>
    </citation>
    <scope>NUCLEOTIDE SEQUENCE [LARGE SCALE GENOMIC DNA]</scope>
    <source>
        <strain evidence="1">Ena-SAMPLE-TAB-13-05-2024-13:56:06:370-140305</strain>
    </source>
</reference>
<evidence type="ECO:0000313" key="2">
    <source>
        <dbReference type="Proteomes" id="UP001497602"/>
    </source>
</evidence>
<sequence length="50" mass="5994">MKKTNLKNDKTNQSTPIINVTKFAEQLNAIIQEKKRILYLVLHNWLSYYK</sequence>
<gene>
    <name evidence="1" type="ORF">T190115A13A_30213</name>
</gene>
<dbReference type="Proteomes" id="UP001497602">
    <property type="component" value="Unassembled WGS sequence"/>
</dbReference>
<protein>
    <submittedName>
        <fullName evidence="1">Uncharacterized protein</fullName>
    </submittedName>
</protein>
<keyword evidence="2" id="KW-1185">Reference proteome</keyword>
<proteinExistence type="predicted"/>
<accession>A0ABM9PNQ4</accession>
<comment type="caution">
    <text evidence="1">The sequence shown here is derived from an EMBL/GenBank/DDBJ whole genome shotgun (WGS) entry which is preliminary data.</text>
</comment>